<dbReference type="PANTHER" id="PTHR30313">
    <property type="entry name" value="DNA PRIMASE"/>
    <property type="match status" value="1"/>
</dbReference>
<organism evidence="11">
    <name type="scientific">hydrothermal vent metagenome</name>
    <dbReference type="NCBI Taxonomy" id="652676"/>
    <lineage>
        <taxon>unclassified sequences</taxon>
        <taxon>metagenomes</taxon>
        <taxon>ecological metagenomes</taxon>
    </lineage>
</organism>
<dbReference type="EMBL" id="UOFK01000154">
    <property type="protein sequence ID" value="VAW78458.1"/>
    <property type="molecule type" value="Genomic_DNA"/>
</dbReference>
<keyword evidence="6" id="KW-0479">Metal-binding</keyword>
<dbReference type="InterPro" id="IPR037068">
    <property type="entry name" value="DNA_primase_core_N_sf"/>
</dbReference>
<dbReference type="GO" id="GO:0003899">
    <property type="term" value="F:DNA-directed RNA polymerase activity"/>
    <property type="evidence" value="ECO:0007669"/>
    <property type="project" value="InterPro"/>
</dbReference>
<dbReference type="Pfam" id="PF13155">
    <property type="entry name" value="Toprim_2"/>
    <property type="match status" value="1"/>
</dbReference>
<evidence type="ECO:0000256" key="3">
    <source>
        <dbReference type="ARBA" id="ARBA00022679"/>
    </source>
</evidence>
<dbReference type="SUPFAM" id="SSF56731">
    <property type="entry name" value="DNA primase core"/>
    <property type="match status" value="1"/>
</dbReference>
<dbReference type="InterPro" id="IPR013264">
    <property type="entry name" value="DNAG_N"/>
</dbReference>
<dbReference type="PANTHER" id="PTHR30313:SF2">
    <property type="entry name" value="DNA PRIMASE"/>
    <property type="match status" value="1"/>
</dbReference>
<dbReference type="EC" id="2.7.7.-" evidence="11"/>
<sequence>MGRIPDTELNRLKQGVSLQRLAESRGIVLKRHGADLIGLCPFHDDHAPSLVISPHKNLWHCLGACQCGGSVIDWVMKADGVSFRHAVELLRKDTAGMAVVADDAPVVKRATVRKLAAPLSENADAQTALQQVIAFYHATLKQDSEVQAYLKQRGLDDAELIDHFKLGYANRTLGLHLPQKNRRSGAKLRSLLQDIGLYRDSGHEHFNGSLVIPVIDDHQVREVYGRKIQGGKLRKGTPQHLYLPGPHAGVFNCDGLLGEEIILCESLIDALTFWRWGFKAVTSSFGVSGFTDELLQCLIDKAIKRVLIAYDRDAAGNQAAEKLAKVLNKHAIDANQWH</sequence>
<dbReference type="Pfam" id="PF01807">
    <property type="entry name" value="Zn_ribbon_DnaG"/>
    <property type="match status" value="1"/>
</dbReference>
<evidence type="ECO:0000256" key="6">
    <source>
        <dbReference type="ARBA" id="ARBA00022723"/>
    </source>
</evidence>
<keyword evidence="2" id="KW-0639">Primosome</keyword>
<dbReference type="Gene3D" id="3.40.1360.10">
    <property type="match status" value="1"/>
</dbReference>
<dbReference type="Gene3D" id="3.90.580.10">
    <property type="entry name" value="Zinc finger, CHC2-type domain"/>
    <property type="match status" value="1"/>
</dbReference>
<gene>
    <name evidence="11" type="ORF">MNBD_GAMMA13-2173</name>
</gene>
<evidence type="ECO:0000256" key="9">
    <source>
        <dbReference type="ARBA" id="ARBA00023163"/>
    </source>
</evidence>
<dbReference type="SMART" id="SM00400">
    <property type="entry name" value="ZnF_CHCC"/>
    <property type="match status" value="1"/>
</dbReference>
<dbReference type="Pfam" id="PF08275">
    <property type="entry name" value="DNAG_N"/>
    <property type="match status" value="1"/>
</dbReference>
<dbReference type="SUPFAM" id="SSF57783">
    <property type="entry name" value="Zinc beta-ribbon"/>
    <property type="match status" value="1"/>
</dbReference>
<evidence type="ECO:0000256" key="8">
    <source>
        <dbReference type="ARBA" id="ARBA00022833"/>
    </source>
</evidence>
<keyword evidence="1" id="KW-0240">DNA-directed RNA polymerase</keyword>
<dbReference type="GO" id="GO:0008270">
    <property type="term" value="F:zinc ion binding"/>
    <property type="evidence" value="ECO:0007669"/>
    <property type="project" value="UniProtKB-KW"/>
</dbReference>
<dbReference type="GO" id="GO:0005737">
    <property type="term" value="C:cytoplasm"/>
    <property type="evidence" value="ECO:0007669"/>
    <property type="project" value="TreeGrafter"/>
</dbReference>
<dbReference type="InterPro" id="IPR036977">
    <property type="entry name" value="DNA_primase_Znf_CHC2"/>
</dbReference>
<evidence type="ECO:0000256" key="4">
    <source>
        <dbReference type="ARBA" id="ARBA00022695"/>
    </source>
</evidence>
<evidence type="ECO:0000313" key="11">
    <source>
        <dbReference type="EMBL" id="VAW78458.1"/>
    </source>
</evidence>
<keyword evidence="7" id="KW-0863">Zinc-finger</keyword>
<dbReference type="InterPro" id="IPR050219">
    <property type="entry name" value="DnaG_primase"/>
</dbReference>
<keyword evidence="4 11" id="KW-0548">Nucleotidyltransferase</keyword>
<accession>A0A3B0YC69</accession>
<evidence type="ECO:0000256" key="7">
    <source>
        <dbReference type="ARBA" id="ARBA00022771"/>
    </source>
</evidence>
<reference evidence="11" key="1">
    <citation type="submission" date="2018-06" db="EMBL/GenBank/DDBJ databases">
        <authorList>
            <person name="Zhirakovskaya E."/>
        </authorList>
    </citation>
    <scope>NUCLEOTIDE SEQUENCE</scope>
</reference>
<dbReference type="Gene3D" id="3.90.980.10">
    <property type="entry name" value="DNA primase, catalytic core, N-terminal domain"/>
    <property type="match status" value="1"/>
</dbReference>
<evidence type="ECO:0000259" key="10">
    <source>
        <dbReference type="PROSITE" id="PS50880"/>
    </source>
</evidence>
<dbReference type="GO" id="GO:1990077">
    <property type="term" value="C:primosome complex"/>
    <property type="evidence" value="ECO:0007669"/>
    <property type="project" value="UniProtKB-KW"/>
</dbReference>
<dbReference type="GO" id="GO:0006269">
    <property type="term" value="P:DNA replication, synthesis of primer"/>
    <property type="evidence" value="ECO:0007669"/>
    <property type="project" value="UniProtKB-KW"/>
</dbReference>
<dbReference type="PROSITE" id="PS50880">
    <property type="entry name" value="TOPRIM"/>
    <property type="match status" value="1"/>
</dbReference>
<keyword evidence="5" id="KW-0235">DNA replication</keyword>
<proteinExistence type="predicted"/>
<keyword evidence="9" id="KW-0804">Transcription</keyword>
<dbReference type="InterPro" id="IPR034151">
    <property type="entry name" value="TOPRIM_DnaG_bac"/>
</dbReference>
<dbReference type="GO" id="GO:0003677">
    <property type="term" value="F:DNA binding"/>
    <property type="evidence" value="ECO:0007669"/>
    <property type="project" value="InterPro"/>
</dbReference>
<evidence type="ECO:0000256" key="5">
    <source>
        <dbReference type="ARBA" id="ARBA00022705"/>
    </source>
</evidence>
<dbReference type="CDD" id="cd03364">
    <property type="entry name" value="TOPRIM_DnaG_primases"/>
    <property type="match status" value="1"/>
</dbReference>
<feature type="domain" description="Toprim" evidence="10">
    <location>
        <begin position="259"/>
        <end position="338"/>
    </location>
</feature>
<evidence type="ECO:0000256" key="2">
    <source>
        <dbReference type="ARBA" id="ARBA00022515"/>
    </source>
</evidence>
<dbReference type="InterPro" id="IPR006171">
    <property type="entry name" value="TOPRIM_dom"/>
</dbReference>
<dbReference type="InterPro" id="IPR002694">
    <property type="entry name" value="Znf_CHC2"/>
</dbReference>
<name>A0A3B0YC69_9ZZZZ</name>
<dbReference type="GO" id="GO:0000428">
    <property type="term" value="C:DNA-directed RNA polymerase complex"/>
    <property type="evidence" value="ECO:0007669"/>
    <property type="project" value="UniProtKB-KW"/>
</dbReference>
<protein>
    <submittedName>
        <fullName evidence="11">DNA primase</fullName>
        <ecNumber evidence="11">2.7.7.-</ecNumber>
    </submittedName>
</protein>
<evidence type="ECO:0000256" key="1">
    <source>
        <dbReference type="ARBA" id="ARBA00022478"/>
    </source>
</evidence>
<dbReference type="AlphaFoldDB" id="A0A3B0YC69"/>
<dbReference type="SMART" id="SM00493">
    <property type="entry name" value="TOPRIM"/>
    <property type="match status" value="1"/>
</dbReference>
<keyword evidence="3 11" id="KW-0808">Transferase</keyword>
<keyword evidence="8" id="KW-0862">Zinc</keyword>